<dbReference type="eggNOG" id="COG0834">
    <property type="taxonomic scope" value="Bacteria"/>
</dbReference>
<dbReference type="PANTHER" id="PTHR30085">
    <property type="entry name" value="AMINO ACID ABC TRANSPORTER PERMEASE"/>
    <property type="match status" value="1"/>
</dbReference>
<dbReference type="PANTHER" id="PTHR30085:SF6">
    <property type="entry name" value="ABC TRANSPORTER GLUTAMINE-BINDING PROTEIN GLNH"/>
    <property type="match status" value="1"/>
</dbReference>
<dbReference type="Pfam" id="PF00497">
    <property type="entry name" value="SBP_bac_3"/>
    <property type="match status" value="1"/>
</dbReference>
<dbReference type="SUPFAM" id="SSF53850">
    <property type="entry name" value="Periplasmic binding protein-like II"/>
    <property type="match status" value="1"/>
</dbReference>
<dbReference type="SMART" id="SM00062">
    <property type="entry name" value="PBPb"/>
    <property type="match status" value="1"/>
</dbReference>
<feature type="domain" description="Ionotropic glutamate receptor C-terminal" evidence="6">
    <location>
        <begin position="28"/>
        <end position="239"/>
    </location>
</feature>
<dbReference type="InterPro" id="IPR001638">
    <property type="entry name" value="Solute-binding_3/MltF_N"/>
</dbReference>
<dbReference type="OrthoDB" id="368476at2"/>
<keyword evidence="2" id="KW-0813">Transport</keyword>
<dbReference type="RefSeq" id="WP_012109097.1">
    <property type="nucleotide sequence ID" value="NC_009714.1"/>
</dbReference>
<dbReference type="PROSITE" id="PS01039">
    <property type="entry name" value="SBP_BACTERIAL_3"/>
    <property type="match status" value="1"/>
</dbReference>
<dbReference type="GO" id="GO:0030288">
    <property type="term" value="C:outer membrane-bounded periplasmic space"/>
    <property type="evidence" value="ECO:0007669"/>
    <property type="project" value="TreeGrafter"/>
</dbReference>
<dbReference type="STRING" id="360107.CHAB381_1245"/>
<protein>
    <submittedName>
        <fullName evidence="7">Amino acid</fullName>
    </submittedName>
</protein>
<dbReference type="InterPro" id="IPR018313">
    <property type="entry name" value="SBP_3_CS"/>
</dbReference>
<dbReference type="SMART" id="SM00079">
    <property type="entry name" value="PBPe"/>
    <property type="match status" value="1"/>
</dbReference>
<dbReference type="HOGENOM" id="CLU_019602_18_4_7"/>
<evidence type="ECO:0000256" key="1">
    <source>
        <dbReference type="ARBA" id="ARBA00010333"/>
    </source>
</evidence>
<dbReference type="InterPro" id="IPR051455">
    <property type="entry name" value="Bact_solute-bind_prot3"/>
</dbReference>
<keyword evidence="8" id="KW-1185">Reference proteome</keyword>
<proteinExistence type="inferred from homology"/>
<dbReference type="AlphaFoldDB" id="A7I2Q5"/>
<organism evidence="7 8">
    <name type="scientific">Campylobacter hominis (strain ATCC BAA-381 / DSM 21671 / CCUG 45161 / LMG 19568 / NCTC 13146 / CH001A)</name>
    <dbReference type="NCBI Taxonomy" id="360107"/>
    <lineage>
        <taxon>Bacteria</taxon>
        <taxon>Pseudomonadati</taxon>
        <taxon>Campylobacterota</taxon>
        <taxon>Epsilonproteobacteria</taxon>
        <taxon>Campylobacterales</taxon>
        <taxon>Campylobacteraceae</taxon>
        <taxon>Campylobacter</taxon>
    </lineage>
</organism>
<evidence type="ECO:0000256" key="4">
    <source>
        <dbReference type="RuleBase" id="RU003744"/>
    </source>
</evidence>
<evidence type="ECO:0000313" key="7">
    <source>
        <dbReference type="EMBL" id="ABS51680.1"/>
    </source>
</evidence>
<keyword evidence="3" id="KW-0732">Signal</keyword>
<dbReference type="EMBL" id="CP000776">
    <property type="protein sequence ID" value="ABS51680.1"/>
    <property type="molecule type" value="Genomic_DNA"/>
</dbReference>
<dbReference type="GO" id="GO:0005576">
    <property type="term" value="C:extracellular region"/>
    <property type="evidence" value="ECO:0007669"/>
    <property type="project" value="TreeGrafter"/>
</dbReference>
<dbReference type="GO" id="GO:0006865">
    <property type="term" value="P:amino acid transport"/>
    <property type="evidence" value="ECO:0007669"/>
    <property type="project" value="TreeGrafter"/>
</dbReference>
<evidence type="ECO:0000313" key="8">
    <source>
        <dbReference type="Proteomes" id="UP000002407"/>
    </source>
</evidence>
<feature type="domain" description="Solute-binding protein family 3/N-terminal" evidence="5">
    <location>
        <begin position="28"/>
        <end position="261"/>
    </location>
</feature>
<evidence type="ECO:0000256" key="3">
    <source>
        <dbReference type="ARBA" id="ARBA00022729"/>
    </source>
</evidence>
<name>A7I2Q5_CAMHC</name>
<dbReference type="CDD" id="cd13694">
    <property type="entry name" value="PBP2_Cysteine"/>
    <property type="match status" value="1"/>
</dbReference>
<dbReference type="GO" id="GO:0016020">
    <property type="term" value="C:membrane"/>
    <property type="evidence" value="ECO:0007669"/>
    <property type="project" value="InterPro"/>
</dbReference>
<accession>A7I2Q5</accession>
<sequence>MKKIILVLGICFCALFGDSLDQIKQKGVFRVGVYESQPPFEKFVDGKFEGFEIDLANSIAKDLFGENGGTVEFVIITAKDRIPALQQNKIDAVIANYTVTDERAKSVDFTMPYFAVNTGILTRKNDNITSPLELRDTPIICEKGTTTEEYLQKNDFKIEYCNSAVECYKMVRDGKAKAYAADNIVVLAYPVLDRSVEVSIKNLGTTDFLAIGVQKGNKTLLDFINDELIKLSKEGFFKKSFNETIQPFYKGHAEKKYFLLEDIYSVFG</sequence>
<comment type="similarity">
    <text evidence="1 4">Belongs to the bacterial solute-binding protein 3 family.</text>
</comment>
<evidence type="ECO:0000259" key="5">
    <source>
        <dbReference type="SMART" id="SM00062"/>
    </source>
</evidence>
<evidence type="ECO:0000259" key="6">
    <source>
        <dbReference type="SMART" id="SM00079"/>
    </source>
</evidence>
<reference evidence="8" key="1">
    <citation type="submission" date="2007-07" db="EMBL/GenBank/DDBJ databases">
        <title>Complete genome sequence of Campylobacter hominis ATCC BAA-381, a commensal isolated from the human gastrointestinal tract.</title>
        <authorList>
            <person name="Fouts D.E."/>
            <person name="Mongodin E.F."/>
            <person name="Puiu D."/>
            <person name="Sebastian Y."/>
            <person name="Miller W.G."/>
            <person name="Mandrell R.E."/>
            <person name="Nelson K.E."/>
        </authorList>
    </citation>
    <scope>NUCLEOTIDE SEQUENCE [LARGE SCALE GENOMIC DNA]</scope>
    <source>
        <strain evidence="8">ATCC BAA-381 / LMG 19568 / NCTC 13146 / CH001A</strain>
    </source>
</reference>
<dbReference type="Proteomes" id="UP000002407">
    <property type="component" value="Chromosome"/>
</dbReference>
<dbReference type="GO" id="GO:0015276">
    <property type="term" value="F:ligand-gated monoatomic ion channel activity"/>
    <property type="evidence" value="ECO:0007669"/>
    <property type="project" value="InterPro"/>
</dbReference>
<dbReference type="Gene3D" id="3.40.190.10">
    <property type="entry name" value="Periplasmic binding protein-like II"/>
    <property type="match status" value="2"/>
</dbReference>
<evidence type="ECO:0000256" key="2">
    <source>
        <dbReference type="ARBA" id="ARBA00022448"/>
    </source>
</evidence>
<dbReference type="KEGG" id="cha:CHAB381_1245"/>
<dbReference type="InterPro" id="IPR001320">
    <property type="entry name" value="Iontro_rcpt_C"/>
</dbReference>
<gene>
    <name evidence="7" type="ordered locus">CHAB381_1245</name>
</gene>